<evidence type="ECO:0000313" key="3">
    <source>
        <dbReference type="Proteomes" id="UP000005237"/>
    </source>
</evidence>
<protein>
    <submittedName>
        <fullName evidence="2">Uncharacterized protein</fullName>
    </submittedName>
</protein>
<accession>A0A8R1E3A5</accession>
<dbReference type="EnsemblMetazoa" id="CJA20407.1">
    <property type="protein sequence ID" value="CJA20407.1"/>
    <property type="gene ID" value="WBGene00175979"/>
</dbReference>
<name>A0A8R1E3A5_CAEJA</name>
<organism evidence="2 3">
    <name type="scientific">Caenorhabditis japonica</name>
    <dbReference type="NCBI Taxonomy" id="281687"/>
    <lineage>
        <taxon>Eukaryota</taxon>
        <taxon>Metazoa</taxon>
        <taxon>Ecdysozoa</taxon>
        <taxon>Nematoda</taxon>
        <taxon>Chromadorea</taxon>
        <taxon>Rhabditida</taxon>
        <taxon>Rhabditina</taxon>
        <taxon>Rhabditomorpha</taxon>
        <taxon>Rhabditoidea</taxon>
        <taxon>Rhabditidae</taxon>
        <taxon>Peloderinae</taxon>
        <taxon>Caenorhabditis</taxon>
    </lineage>
</organism>
<dbReference type="Proteomes" id="UP000005237">
    <property type="component" value="Unassembled WGS sequence"/>
</dbReference>
<evidence type="ECO:0000256" key="1">
    <source>
        <dbReference type="SAM" id="MobiDB-lite"/>
    </source>
</evidence>
<dbReference type="AlphaFoldDB" id="A0A8R1E3A5"/>
<sequence length="81" mass="9234">MSEISDSGSEAVSLPKKFPIPFRDKMISEDISVSVGKKTCFFCRNLEMLLVNEDEVLEEEQVDHEDDAHLEMIEDGKPLFD</sequence>
<reference evidence="3" key="1">
    <citation type="submission" date="2010-08" db="EMBL/GenBank/DDBJ databases">
        <authorList>
            <consortium name="Caenorhabditis japonica Sequencing Consortium"/>
            <person name="Wilson R.K."/>
        </authorList>
    </citation>
    <scope>NUCLEOTIDE SEQUENCE [LARGE SCALE GENOMIC DNA]</scope>
    <source>
        <strain evidence="3">DF5081</strain>
    </source>
</reference>
<feature type="region of interest" description="Disordered" evidence="1">
    <location>
        <begin position="60"/>
        <end position="81"/>
    </location>
</feature>
<evidence type="ECO:0000313" key="2">
    <source>
        <dbReference type="EnsemblMetazoa" id="CJA20407.1"/>
    </source>
</evidence>
<reference evidence="2" key="2">
    <citation type="submission" date="2022-06" db="UniProtKB">
        <authorList>
            <consortium name="EnsemblMetazoa"/>
        </authorList>
    </citation>
    <scope>IDENTIFICATION</scope>
    <source>
        <strain evidence="2">DF5081</strain>
    </source>
</reference>
<proteinExistence type="predicted"/>
<keyword evidence="3" id="KW-1185">Reference proteome</keyword>
<feature type="compositionally biased region" description="Basic and acidic residues" evidence="1">
    <location>
        <begin position="66"/>
        <end position="81"/>
    </location>
</feature>